<dbReference type="EMBL" id="PNQX01000001">
    <property type="protein sequence ID" value="PMQ21171.1"/>
    <property type="molecule type" value="Genomic_DNA"/>
</dbReference>
<name>A0A2N7S4V2_9MICC</name>
<protein>
    <submittedName>
        <fullName evidence="1">Uncharacterized protein</fullName>
    </submittedName>
</protein>
<evidence type="ECO:0000313" key="2">
    <source>
        <dbReference type="Proteomes" id="UP000235739"/>
    </source>
</evidence>
<gene>
    <name evidence="1" type="ORF">CIK84_06275</name>
</gene>
<dbReference type="Proteomes" id="UP000235739">
    <property type="component" value="Unassembled WGS sequence"/>
</dbReference>
<evidence type="ECO:0000313" key="1">
    <source>
        <dbReference type="EMBL" id="PMQ21171.1"/>
    </source>
</evidence>
<reference evidence="1 2" key="1">
    <citation type="journal article" date="2017" name="Elife">
        <title>Extensive horizontal gene transfer in cheese-associated bacteria.</title>
        <authorList>
            <person name="Bonham K.S."/>
            <person name="Wolfe B.E."/>
            <person name="Dutton R.J."/>
        </authorList>
    </citation>
    <scope>NUCLEOTIDE SEQUENCE [LARGE SCALE GENOMIC DNA]</scope>
    <source>
        <strain evidence="1 2">JB182</strain>
    </source>
</reference>
<comment type="caution">
    <text evidence="1">The sequence shown here is derived from an EMBL/GenBank/DDBJ whole genome shotgun (WGS) entry which is preliminary data.</text>
</comment>
<accession>A0A2N7S4V2</accession>
<organism evidence="1 2">
    <name type="scientific">Glutamicibacter arilaitensis</name>
    <dbReference type="NCBI Taxonomy" id="256701"/>
    <lineage>
        <taxon>Bacteria</taxon>
        <taxon>Bacillati</taxon>
        <taxon>Actinomycetota</taxon>
        <taxon>Actinomycetes</taxon>
        <taxon>Micrococcales</taxon>
        <taxon>Micrococcaceae</taxon>
        <taxon>Glutamicibacter</taxon>
    </lineage>
</organism>
<sequence length="63" mass="7213">MRREGLEVLATFNSSVDNSDINIKIQDSYVAIEHNKSAITKEIIVTIKNNEDIKYLNSRFIVT</sequence>
<dbReference type="AlphaFoldDB" id="A0A2N7S4V2"/>
<proteinExistence type="predicted"/>